<gene>
    <name evidence="2" type="ORF">UA74_18520</name>
</gene>
<protein>
    <submittedName>
        <fullName evidence="2">Uncharacterized protein</fullName>
    </submittedName>
</protein>
<dbReference type="AlphaFoldDB" id="A0AAC9LDN9"/>
<feature type="transmembrane region" description="Helical" evidence="1">
    <location>
        <begin position="151"/>
        <end position="172"/>
    </location>
</feature>
<keyword evidence="1" id="KW-1133">Transmembrane helix</keyword>
<evidence type="ECO:0000313" key="3">
    <source>
        <dbReference type="Proteomes" id="UP000185511"/>
    </source>
</evidence>
<keyword evidence="1" id="KW-0812">Transmembrane</keyword>
<dbReference type="KEGG" id="acad:UA74_18520"/>
<proteinExistence type="predicted"/>
<evidence type="ECO:0000256" key="1">
    <source>
        <dbReference type="SAM" id="Phobius"/>
    </source>
</evidence>
<evidence type="ECO:0000313" key="2">
    <source>
        <dbReference type="EMBL" id="APU15732.1"/>
    </source>
</evidence>
<keyword evidence="1" id="KW-0472">Membrane</keyword>
<sequence length="179" mass="19590">MIIGSVVSLLFITPATIQGGVVGFLVTAGFMGIVLSLVFLSLYRSRVLLTPRRVGSRGMFGGIRWVPRSMVAVAVQGLLSMGRESPHNVFLLDAQGRRVLRLMDSVYDRTALDRLVWELRVPVQTFPPGTTANKLARVYPGIVPWAERRPFMMAFAILGGVIILVVVIVGLLQAERLAS</sequence>
<keyword evidence="3" id="KW-1185">Reference proteome</keyword>
<dbReference type="Proteomes" id="UP000185511">
    <property type="component" value="Chromosome"/>
</dbReference>
<dbReference type="EMBL" id="CP016076">
    <property type="protein sequence ID" value="APU15732.1"/>
    <property type="molecule type" value="Genomic_DNA"/>
</dbReference>
<organism evidence="2 3">
    <name type="scientific">Actinoalloteichus fjordicus</name>
    <dbReference type="NCBI Taxonomy" id="1612552"/>
    <lineage>
        <taxon>Bacteria</taxon>
        <taxon>Bacillati</taxon>
        <taxon>Actinomycetota</taxon>
        <taxon>Actinomycetes</taxon>
        <taxon>Pseudonocardiales</taxon>
        <taxon>Pseudonocardiaceae</taxon>
        <taxon>Actinoalloteichus</taxon>
    </lineage>
</organism>
<name>A0AAC9LDN9_9PSEU</name>
<feature type="transmembrane region" description="Helical" evidence="1">
    <location>
        <begin position="20"/>
        <end position="43"/>
    </location>
</feature>
<accession>A0AAC9LDN9</accession>
<reference evidence="3" key="1">
    <citation type="submission" date="2016-06" db="EMBL/GenBank/DDBJ databases">
        <title>Complete genome sequence of Actinoalloteichus fjordicus DSM 46855 (=ADI127-17), type strain of the new species Actinoalloteichus fjordicus.</title>
        <authorList>
            <person name="Ruckert C."/>
            <person name="Nouioui I."/>
            <person name="Willmese J."/>
            <person name="van Wezel G."/>
            <person name="Klenk H.-P."/>
            <person name="Kalinowski J."/>
            <person name="Zotchev S.B."/>
        </authorList>
    </citation>
    <scope>NUCLEOTIDE SEQUENCE [LARGE SCALE GENOMIC DNA]</scope>
    <source>
        <strain evidence="3">ADI127-7</strain>
    </source>
</reference>